<dbReference type="GO" id="GO:0004674">
    <property type="term" value="F:protein serine/threonine kinase activity"/>
    <property type="evidence" value="ECO:0007669"/>
    <property type="project" value="UniProtKB-KW"/>
</dbReference>
<evidence type="ECO:0000313" key="8">
    <source>
        <dbReference type="EMBL" id="KAF6333358.1"/>
    </source>
</evidence>
<keyword evidence="6" id="KW-0067">ATP-binding</keyword>
<dbReference type="EC" id="2.7.11.1" evidence="1"/>
<dbReference type="PANTHER" id="PTHR24346:SF82">
    <property type="entry name" value="KP78A-RELATED"/>
    <property type="match status" value="1"/>
</dbReference>
<organism evidence="8 10">
    <name type="scientific">Rhinolophus ferrumequinum</name>
    <name type="common">Greater horseshoe bat</name>
    <dbReference type="NCBI Taxonomy" id="59479"/>
    <lineage>
        <taxon>Eukaryota</taxon>
        <taxon>Metazoa</taxon>
        <taxon>Chordata</taxon>
        <taxon>Craniata</taxon>
        <taxon>Vertebrata</taxon>
        <taxon>Euteleostomi</taxon>
        <taxon>Mammalia</taxon>
        <taxon>Eutheria</taxon>
        <taxon>Laurasiatheria</taxon>
        <taxon>Chiroptera</taxon>
        <taxon>Yinpterochiroptera</taxon>
        <taxon>Rhinolophoidea</taxon>
        <taxon>Rhinolophidae</taxon>
        <taxon>Rhinolophinae</taxon>
        <taxon>Rhinolophus</taxon>
    </lineage>
</organism>
<evidence type="ECO:0000256" key="2">
    <source>
        <dbReference type="ARBA" id="ARBA00022527"/>
    </source>
</evidence>
<comment type="caution">
    <text evidence="8">The sequence shown here is derived from an EMBL/GenBank/DDBJ whole genome shotgun (WGS) entry which is preliminary data.</text>
</comment>
<keyword evidence="3" id="KW-0808">Transferase</keyword>
<keyword evidence="4" id="KW-0547">Nucleotide-binding</keyword>
<sequence length="137" mass="15479">MSHELTAVSPDEEPDIGHYKLLNTIGQGSFAKVSLNWHILMGSEVAVKVIQQQGYCRHSEFHCLRQLVFTVEYCHQRGTVHRDPNPENVLLDSERNSKLIDFGLSKEFISYQLSTFCGTPVMPPQSSSRAKAMTVQK</sequence>
<protein>
    <recommendedName>
        <fullName evidence="1">non-specific serine/threonine protein kinase</fullName>
        <ecNumber evidence="1">2.7.11.1</ecNumber>
    </recommendedName>
</protein>
<evidence type="ECO:0000256" key="3">
    <source>
        <dbReference type="ARBA" id="ARBA00022679"/>
    </source>
</evidence>
<dbReference type="SMART" id="SM00220">
    <property type="entry name" value="S_TKc"/>
    <property type="match status" value="1"/>
</dbReference>
<dbReference type="InterPro" id="IPR011009">
    <property type="entry name" value="Kinase-like_dom_sf"/>
</dbReference>
<evidence type="ECO:0000313" key="9">
    <source>
        <dbReference type="EMBL" id="KAF6333359.1"/>
    </source>
</evidence>
<dbReference type="EMBL" id="JACAGC010000011">
    <property type="protein sequence ID" value="KAF6333359.1"/>
    <property type="molecule type" value="Genomic_DNA"/>
</dbReference>
<dbReference type="Proteomes" id="UP000585614">
    <property type="component" value="Unassembled WGS sequence"/>
</dbReference>
<dbReference type="SUPFAM" id="SSF56112">
    <property type="entry name" value="Protein kinase-like (PK-like)"/>
    <property type="match status" value="1"/>
</dbReference>
<dbReference type="InterPro" id="IPR000719">
    <property type="entry name" value="Prot_kinase_dom"/>
</dbReference>
<evidence type="ECO:0000256" key="6">
    <source>
        <dbReference type="ARBA" id="ARBA00022840"/>
    </source>
</evidence>
<keyword evidence="5" id="KW-0418">Kinase</keyword>
<feature type="domain" description="Protein kinase" evidence="7">
    <location>
        <begin position="1"/>
        <end position="137"/>
    </location>
</feature>
<proteinExistence type="predicted"/>
<evidence type="ECO:0000256" key="5">
    <source>
        <dbReference type="ARBA" id="ARBA00022777"/>
    </source>
</evidence>
<evidence type="ECO:0000259" key="7">
    <source>
        <dbReference type="PROSITE" id="PS50011"/>
    </source>
</evidence>
<reference evidence="8 10" key="1">
    <citation type="journal article" date="2020" name="Nature">
        <title>Six reference-quality genomes reveal evolution of bat adaptations.</title>
        <authorList>
            <person name="Jebb D."/>
            <person name="Huang Z."/>
            <person name="Pippel M."/>
            <person name="Hughes G.M."/>
            <person name="Lavrichenko K."/>
            <person name="Devanna P."/>
            <person name="Winkler S."/>
            <person name="Jermiin L.S."/>
            <person name="Skirmuntt E.C."/>
            <person name="Katzourakis A."/>
            <person name="Burkitt-Gray L."/>
            <person name="Ray D.A."/>
            <person name="Sullivan K.A.M."/>
            <person name="Roscito J.G."/>
            <person name="Kirilenko B.M."/>
            <person name="Davalos L.M."/>
            <person name="Corthals A.P."/>
            <person name="Power M.L."/>
            <person name="Jones G."/>
            <person name="Ransome R.D."/>
            <person name="Dechmann D.K.N."/>
            <person name="Locatelli A.G."/>
            <person name="Puechmaille S.J."/>
            <person name="Fedrigo O."/>
            <person name="Jarvis E.D."/>
            <person name="Hiller M."/>
            <person name="Vernes S.C."/>
            <person name="Myers E.W."/>
            <person name="Teeling E.C."/>
        </authorList>
    </citation>
    <scope>NUCLEOTIDE SEQUENCE [LARGE SCALE GENOMIC DNA]</scope>
    <source>
        <strain evidence="8">MRhiFer1</strain>
        <tissue evidence="8">Lung</tissue>
    </source>
</reference>
<dbReference type="GO" id="GO:0005524">
    <property type="term" value="F:ATP binding"/>
    <property type="evidence" value="ECO:0007669"/>
    <property type="project" value="UniProtKB-KW"/>
</dbReference>
<dbReference type="GO" id="GO:0035556">
    <property type="term" value="P:intracellular signal transduction"/>
    <property type="evidence" value="ECO:0007669"/>
    <property type="project" value="TreeGrafter"/>
</dbReference>
<dbReference type="PANTHER" id="PTHR24346">
    <property type="entry name" value="MAP/MICROTUBULE AFFINITY-REGULATING KINASE"/>
    <property type="match status" value="1"/>
</dbReference>
<dbReference type="EMBL" id="JACAGC010000011">
    <property type="protein sequence ID" value="KAF6333358.1"/>
    <property type="molecule type" value="Genomic_DNA"/>
</dbReference>
<dbReference type="Gene3D" id="1.10.510.10">
    <property type="entry name" value="Transferase(Phosphotransferase) domain 1"/>
    <property type="match status" value="2"/>
</dbReference>
<evidence type="ECO:0000256" key="1">
    <source>
        <dbReference type="ARBA" id="ARBA00012513"/>
    </source>
</evidence>
<dbReference type="GO" id="GO:0005737">
    <property type="term" value="C:cytoplasm"/>
    <property type="evidence" value="ECO:0007669"/>
    <property type="project" value="TreeGrafter"/>
</dbReference>
<gene>
    <name evidence="8" type="ORF">mRhiFer1_008128</name>
    <name evidence="9" type="ORF">mRhiFer1_008129</name>
</gene>
<dbReference type="PROSITE" id="PS50011">
    <property type="entry name" value="PROTEIN_KINASE_DOM"/>
    <property type="match status" value="1"/>
</dbReference>
<dbReference type="AlphaFoldDB" id="A0A7J7W807"/>
<accession>A0A7J7W807</accession>
<dbReference type="Pfam" id="PF00069">
    <property type="entry name" value="Pkinase"/>
    <property type="match status" value="1"/>
</dbReference>
<evidence type="ECO:0000256" key="4">
    <source>
        <dbReference type="ARBA" id="ARBA00022741"/>
    </source>
</evidence>
<keyword evidence="2" id="KW-0723">Serine/threonine-protein kinase</keyword>
<evidence type="ECO:0000313" key="10">
    <source>
        <dbReference type="Proteomes" id="UP000585614"/>
    </source>
</evidence>
<name>A0A7J7W807_RHIFE</name>